<evidence type="ECO:0000256" key="8">
    <source>
        <dbReference type="ARBA" id="ARBA00023170"/>
    </source>
</evidence>
<evidence type="ECO:0000256" key="11">
    <source>
        <dbReference type="ARBA" id="ARBA00023303"/>
    </source>
</evidence>
<dbReference type="InterPro" id="IPR019594">
    <property type="entry name" value="Glu/Gly-bd"/>
</dbReference>
<evidence type="ECO:0000313" key="15">
    <source>
        <dbReference type="Proteomes" id="UP000887116"/>
    </source>
</evidence>
<keyword evidence="6" id="KW-0406">Ion transport</keyword>
<dbReference type="SMART" id="SM00918">
    <property type="entry name" value="Lig_chan-Glu_bd"/>
    <property type="match status" value="1"/>
</dbReference>
<dbReference type="Gene3D" id="3.40.190.10">
    <property type="entry name" value="Periplasmic binding protein-like II"/>
    <property type="match status" value="1"/>
</dbReference>
<keyword evidence="7 12" id="KW-0472">Membrane</keyword>
<gene>
    <name evidence="14" type="primary">KBP</name>
    <name evidence="14" type="ORF">TNCT_685841</name>
</gene>
<dbReference type="PANTHER" id="PTHR42643:SF24">
    <property type="entry name" value="IONOTROPIC RECEPTOR 60A"/>
    <property type="match status" value="1"/>
</dbReference>
<keyword evidence="5 12" id="KW-1133">Transmembrane helix</keyword>
<evidence type="ECO:0000256" key="2">
    <source>
        <dbReference type="ARBA" id="ARBA00022448"/>
    </source>
</evidence>
<feature type="transmembrane region" description="Helical" evidence="12">
    <location>
        <begin position="536"/>
        <end position="559"/>
    </location>
</feature>
<reference evidence="14" key="1">
    <citation type="submission" date="2020-07" db="EMBL/GenBank/DDBJ databases">
        <title>Multicomponent nature underlies the extraordinary mechanical properties of spider dragline silk.</title>
        <authorList>
            <person name="Kono N."/>
            <person name="Nakamura H."/>
            <person name="Mori M."/>
            <person name="Yoshida Y."/>
            <person name="Ohtoshi R."/>
            <person name="Malay A.D."/>
            <person name="Moran D.A.P."/>
            <person name="Tomita M."/>
            <person name="Numata K."/>
            <person name="Arakawa K."/>
        </authorList>
    </citation>
    <scope>NUCLEOTIDE SEQUENCE</scope>
</reference>
<evidence type="ECO:0000256" key="1">
    <source>
        <dbReference type="ARBA" id="ARBA00004651"/>
    </source>
</evidence>
<dbReference type="PANTHER" id="PTHR42643">
    <property type="entry name" value="IONOTROPIC RECEPTOR 20A-RELATED"/>
    <property type="match status" value="1"/>
</dbReference>
<evidence type="ECO:0000256" key="7">
    <source>
        <dbReference type="ARBA" id="ARBA00023136"/>
    </source>
</evidence>
<sequence>MRIEAWLEYFNNACKISNKDNDWKMLNISKYLKGSALTHYVNSCLNISHFDDLCNILIENFLKPNIVNLSDFSQHQLRNNLDEYFHQKLNCGRQLGLSPQLILEGLTDGMPTNIKQLMTINPPTSPTEWLKVATRLMKTQAAKPESRRYDCYRSNKVRTFMYLWSLSKLVLVFSYLSDLLASLMIPIKESPLKNVQELNDAVVAGKYKFGTLNGSYLLNYLMEFKSGIIKDLANHIRHHPENVLRNFSEVATRIEEEKFAVMIPHLYFVYSASTIGIEKFYTAKDSLGYGMVSIAFRKGFPLMEKVNWIIHRITECALYSKIVDGNIFHSQLKAPPPKPMEDKRALSFDDITPIFQVKKDNDGSLYGFGGSDFHLLQMLSKHVPFSYELMIRTDYAFGSIDKNGEWTGMIGMLKRNEADLAIGWLSNTYERQTVVDFSFPYLIDANVFVTAAPKILQRDYPFINPFQPLVWIYLLISLVLSGFALSILSTPIGGNKNRKENFFGRWFKGIRRILALLVGQGRYDYYRSTKVRAFMYLWSLSKLVLVFSYLSDVLASLMIPIKESPLKNVQELRDAVVSGKYQIGVFAGTSLLNNLMEAKSGIIQDLANHIRHHPENILKNFAESIKRVEEGKFALMNMRLHFMYSASQIGIERFYVAKDSIGYNVVSIAFRRGFRHMERVNRM</sequence>
<name>A0A8X6L950_TRICU</name>
<evidence type="ECO:0000256" key="3">
    <source>
        <dbReference type="ARBA" id="ARBA00022475"/>
    </source>
</evidence>
<keyword evidence="2" id="KW-0813">Transport</keyword>
<dbReference type="InterPro" id="IPR052192">
    <property type="entry name" value="Insect_Ionotropic_Sensory_Rcpt"/>
</dbReference>
<dbReference type="EMBL" id="BMAO01035081">
    <property type="protein sequence ID" value="GFR01075.1"/>
    <property type="molecule type" value="Genomic_DNA"/>
</dbReference>
<dbReference type="GO" id="GO:0005886">
    <property type="term" value="C:plasma membrane"/>
    <property type="evidence" value="ECO:0007669"/>
    <property type="project" value="UniProtKB-SubCell"/>
</dbReference>
<feature type="transmembrane region" description="Helical" evidence="12">
    <location>
        <begin position="470"/>
        <end position="489"/>
    </location>
</feature>
<dbReference type="Proteomes" id="UP000887116">
    <property type="component" value="Unassembled WGS sequence"/>
</dbReference>
<dbReference type="SUPFAM" id="SSF53850">
    <property type="entry name" value="Periplasmic binding protein-like II"/>
    <property type="match status" value="2"/>
</dbReference>
<feature type="domain" description="Ionotropic glutamate receptor L-glutamate and glycine-binding" evidence="13">
    <location>
        <begin position="353"/>
        <end position="415"/>
    </location>
</feature>
<evidence type="ECO:0000256" key="9">
    <source>
        <dbReference type="ARBA" id="ARBA00023180"/>
    </source>
</evidence>
<dbReference type="AlphaFoldDB" id="A0A8X6L950"/>
<comment type="caution">
    <text evidence="14">The sequence shown here is derived from an EMBL/GenBank/DDBJ whole genome shotgun (WGS) entry which is preliminary data.</text>
</comment>
<dbReference type="Pfam" id="PF10613">
    <property type="entry name" value="Lig_chan-Glu_bd"/>
    <property type="match status" value="1"/>
</dbReference>
<protein>
    <submittedName>
        <fullName evidence="14">Probable glutamate receptor</fullName>
    </submittedName>
</protein>
<dbReference type="OrthoDB" id="6436011at2759"/>
<evidence type="ECO:0000256" key="6">
    <source>
        <dbReference type="ARBA" id="ARBA00023065"/>
    </source>
</evidence>
<keyword evidence="9" id="KW-0325">Glycoprotein</keyword>
<keyword evidence="3" id="KW-1003">Cell membrane</keyword>
<keyword evidence="15" id="KW-1185">Reference proteome</keyword>
<organism evidence="14 15">
    <name type="scientific">Trichonephila clavata</name>
    <name type="common">Joro spider</name>
    <name type="synonym">Nephila clavata</name>
    <dbReference type="NCBI Taxonomy" id="2740835"/>
    <lineage>
        <taxon>Eukaryota</taxon>
        <taxon>Metazoa</taxon>
        <taxon>Ecdysozoa</taxon>
        <taxon>Arthropoda</taxon>
        <taxon>Chelicerata</taxon>
        <taxon>Arachnida</taxon>
        <taxon>Araneae</taxon>
        <taxon>Araneomorphae</taxon>
        <taxon>Entelegynae</taxon>
        <taxon>Araneoidea</taxon>
        <taxon>Nephilidae</taxon>
        <taxon>Trichonephila</taxon>
    </lineage>
</organism>
<keyword evidence="10" id="KW-1071">Ligand-gated ion channel</keyword>
<keyword evidence="8 14" id="KW-0675">Receptor</keyword>
<evidence type="ECO:0000256" key="5">
    <source>
        <dbReference type="ARBA" id="ARBA00022989"/>
    </source>
</evidence>
<evidence type="ECO:0000313" key="14">
    <source>
        <dbReference type="EMBL" id="GFR01075.1"/>
    </source>
</evidence>
<evidence type="ECO:0000259" key="13">
    <source>
        <dbReference type="SMART" id="SM00918"/>
    </source>
</evidence>
<keyword evidence="11" id="KW-0407">Ion channel</keyword>
<evidence type="ECO:0000256" key="4">
    <source>
        <dbReference type="ARBA" id="ARBA00022692"/>
    </source>
</evidence>
<proteinExistence type="predicted"/>
<accession>A0A8X6L950</accession>
<comment type="subcellular location">
    <subcellularLocation>
        <location evidence="1">Cell membrane</location>
        <topology evidence="1">Multi-pass membrane protein</topology>
    </subcellularLocation>
</comment>
<dbReference type="GO" id="GO:0015276">
    <property type="term" value="F:ligand-gated monoatomic ion channel activity"/>
    <property type="evidence" value="ECO:0007669"/>
    <property type="project" value="InterPro"/>
</dbReference>
<evidence type="ECO:0000256" key="12">
    <source>
        <dbReference type="SAM" id="Phobius"/>
    </source>
</evidence>
<evidence type="ECO:0000256" key="10">
    <source>
        <dbReference type="ARBA" id="ARBA00023286"/>
    </source>
</evidence>
<keyword evidence="4 12" id="KW-0812">Transmembrane</keyword>
<dbReference type="Gene3D" id="1.10.287.70">
    <property type="match status" value="1"/>
</dbReference>